<accession>A0A6C1BB89</accession>
<sequence>MNASAWTGCRGEQVDPATTLLPCTERPNCVSTDHPDPERRLPLADDVALAQLRAAILSEPRSDIVAEGPHWLIAHFRSRVFGFVDEAHFIFRADGRLAMRSGACSGYYDFGVNRRRLERLLAKARQNAED</sequence>
<dbReference type="AlphaFoldDB" id="A0A6C1BB89"/>
<dbReference type="PANTHER" id="PTHR34801:SF6">
    <property type="entry name" value="SLL1620 PROTEIN"/>
    <property type="match status" value="1"/>
</dbReference>
<proteinExistence type="predicted"/>
<organism evidence="1 2">
    <name type="scientific">Nitrogeniibacter mangrovi</name>
    <dbReference type="NCBI Taxonomy" id="2016596"/>
    <lineage>
        <taxon>Bacteria</taxon>
        <taxon>Pseudomonadati</taxon>
        <taxon>Pseudomonadota</taxon>
        <taxon>Betaproteobacteria</taxon>
        <taxon>Rhodocyclales</taxon>
        <taxon>Zoogloeaceae</taxon>
        <taxon>Nitrogeniibacter</taxon>
    </lineage>
</organism>
<keyword evidence="2" id="KW-1185">Reference proteome</keyword>
<dbReference type="Pfam" id="PF07386">
    <property type="entry name" value="DUF1499"/>
    <property type="match status" value="1"/>
</dbReference>
<dbReference type="EMBL" id="CP048836">
    <property type="protein sequence ID" value="QID19670.1"/>
    <property type="molecule type" value="Genomic_DNA"/>
</dbReference>
<dbReference type="PANTHER" id="PTHR34801">
    <property type="entry name" value="EXPRESSED PROTEIN"/>
    <property type="match status" value="1"/>
</dbReference>
<reference evidence="1 2" key="1">
    <citation type="submission" date="2020-02" db="EMBL/GenBank/DDBJ databases">
        <title>Nitrogenibacter mangrovi gen. nov., sp. nov. isolated from mangrove sediment, a denitrifying betaproteobacterium.</title>
        <authorList>
            <person name="Liao H."/>
            <person name="Tian Y."/>
        </authorList>
    </citation>
    <scope>NUCLEOTIDE SEQUENCE [LARGE SCALE GENOMIC DNA]</scope>
    <source>
        <strain evidence="1 2">M9-3-2</strain>
    </source>
</reference>
<evidence type="ECO:0000313" key="2">
    <source>
        <dbReference type="Proteomes" id="UP000501991"/>
    </source>
</evidence>
<dbReference type="InterPro" id="IPR010865">
    <property type="entry name" value="DUF1499"/>
</dbReference>
<name>A0A6C1BB89_9RHOO</name>
<evidence type="ECO:0000313" key="1">
    <source>
        <dbReference type="EMBL" id="QID19670.1"/>
    </source>
</evidence>
<protein>
    <submittedName>
        <fullName evidence="1">DUF1499 domain-containing protein</fullName>
    </submittedName>
</protein>
<dbReference type="KEGG" id="azq:G3580_01180"/>
<gene>
    <name evidence="1" type="ORF">G3580_01180</name>
</gene>
<dbReference type="Proteomes" id="UP000501991">
    <property type="component" value="Chromosome"/>
</dbReference>